<reference evidence="2 3" key="1">
    <citation type="submission" date="2019-01" db="EMBL/GenBank/DDBJ databases">
        <title>Sequencing of cultivated peanut Arachis hypogaea provides insights into genome evolution and oil improvement.</title>
        <authorList>
            <person name="Chen X."/>
        </authorList>
    </citation>
    <scope>NUCLEOTIDE SEQUENCE [LARGE SCALE GENOMIC DNA]</scope>
    <source>
        <strain evidence="3">cv. Fuhuasheng</strain>
        <tissue evidence="2">Leaves</tissue>
    </source>
</reference>
<feature type="signal peptide" evidence="1">
    <location>
        <begin position="1"/>
        <end position="24"/>
    </location>
</feature>
<keyword evidence="3" id="KW-1185">Reference proteome</keyword>
<dbReference type="AlphaFoldDB" id="A0A445D7Q3"/>
<evidence type="ECO:0000256" key="1">
    <source>
        <dbReference type="SAM" id="SignalP"/>
    </source>
</evidence>
<evidence type="ECO:0000313" key="3">
    <source>
        <dbReference type="Proteomes" id="UP000289738"/>
    </source>
</evidence>
<keyword evidence="1" id="KW-0732">Signal</keyword>
<organism evidence="2 3">
    <name type="scientific">Arachis hypogaea</name>
    <name type="common">Peanut</name>
    <dbReference type="NCBI Taxonomy" id="3818"/>
    <lineage>
        <taxon>Eukaryota</taxon>
        <taxon>Viridiplantae</taxon>
        <taxon>Streptophyta</taxon>
        <taxon>Embryophyta</taxon>
        <taxon>Tracheophyta</taxon>
        <taxon>Spermatophyta</taxon>
        <taxon>Magnoliopsida</taxon>
        <taxon>eudicotyledons</taxon>
        <taxon>Gunneridae</taxon>
        <taxon>Pentapetalae</taxon>
        <taxon>rosids</taxon>
        <taxon>fabids</taxon>
        <taxon>Fabales</taxon>
        <taxon>Fabaceae</taxon>
        <taxon>Papilionoideae</taxon>
        <taxon>50 kb inversion clade</taxon>
        <taxon>dalbergioids sensu lato</taxon>
        <taxon>Dalbergieae</taxon>
        <taxon>Pterocarpus clade</taxon>
        <taxon>Arachis</taxon>
    </lineage>
</organism>
<dbReference type="EMBL" id="SDMP01000005">
    <property type="protein sequence ID" value="RYR59286.1"/>
    <property type="molecule type" value="Genomic_DNA"/>
</dbReference>
<accession>A0A445D7Q3</accession>
<name>A0A445D7Q3_ARAHY</name>
<dbReference type="Proteomes" id="UP000289738">
    <property type="component" value="Chromosome A05"/>
</dbReference>
<protein>
    <recommendedName>
        <fullName evidence="4">Zinc finger GRF-type domain-containing protein</fullName>
    </recommendedName>
</protein>
<dbReference type="PANTHER" id="PTHR33248">
    <property type="entry name" value="ZINC ION-BINDING PROTEIN"/>
    <property type="match status" value="1"/>
</dbReference>
<proteinExistence type="predicted"/>
<comment type="caution">
    <text evidence="2">The sequence shown here is derived from an EMBL/GenBank/DDBJ whole genome shotgun (WGS) entry which is preliminary data.</text>
</comment>
<sequence>MAYQAKCPAILLLLTIVVSTAVVANSMASQGSQAARSSSALGRNSSQGRRRRTTYYCGERPVLATSSTAENPGQKFWGCVNFGISRKCNCWIGEECGYFVWVESKQERQVARLKRKIAGLKGKATTVERMLTMAIAVALVERTCAIILLCEKMSLTRNGRFFCKKAAQHRKIGNMLSVFWGVAVGIGLDEIYD</sequence>
<gene>
    <name evidence="2" type="ORF">Ahy_A05g025149</name>
</gene>
<evidence type="ECO:0008006" key="4">
    <source>
        <dbReference type="Google" id="ProtNLM"/>
    </source>
</evidence>
<feature type="chain" id="PRO_5019320717" description="Zinc finger GRF-type domain-containing protein" evidence="1">
    <location>
        <begin position="25"/>
        <end position="193"/>
    </location>
</feature>
<evidence type="ECO:0000313" key="2">
    <source>
        <dbReference type="EMBL" id="RYR59286.1"/>
    </source>
</evidence>